<evidence type="ECO:0000313" key="2">
    <source>
        <dbReference type="Proteomes" id="UP000184233"/>
    </source>
</evidence>
<dbReference type="EMBL" id="MKVH01000002">
    <property type="protein sequence ID" value="OJX61143.1"/>
    <property type="molecule type" value="Genomic_DNA"/>
</dbReference>
<dbReference type="Gene3D" id="1.20.120.520">
    <property type="entry name" value="nmb1532 protein domain like"/>
    <property type="match status" value="1"/>
</dbReference>
<protein>
    <recommendedName>
        <fullName evidence="3">Hemerythrin-like domain-containing protein</fullName>
    </recommendedName>
</protein>
<organism evidence="1 2">
    <name type="scientific">Candidatus Kapaibacterium thiocyanatum</name>
    <dbReference type="NCBI Taxonomy" id="1895771"/>
    <lineage>
        <taxon>Bacteria</taxon>
        <taxon>Pseudomonadati</taxon>
        <taxon>Candidatus Kapaibacteriota</taxon>
        <taxon>Candidatus Kapaibacteriia</taxon>
        <taxon>Candidatus Kapaibacteriales</taxon>
        <taxon>Candidatus Kapaibacteriaceae</taxon>
        <taxon>Candidatus Kapaibacterium</taxon>
    </lineage>
</organism>
<proteinExistence type="predicted"/>
<sequence>MTHRYRSYDVPHKGLRNAFSQLVVRCSTTDYTNGHDVEELAFLADDVFRFLHLHAHAENDVVLAQLEERLPGSTAHDRDDHDDLHVLQHELETLLADMRGRSRKAEDVTTMGHTFADGVHRLVARHLEHMSGEETTTQDLLWQHFTDEELHGHAGIIMSKHAPEELLMELRFIVPALSHPERVGLLSTLQTVAPEPFVRSVFDVVRNNMTTKDFTKLEEALSASAA</sequence>
<reference evidence="1 2" key="1">
    <citation type="submission" date="2016-09" db="EMBL/GenBank/DDBJ databases">
        <title>Genome-resolved meta-omics ties microbial dynamics to process performance in biotechnology for thiocyanate degradation.</title>
        <authorList>
            <person name="Kantor R.S."/>
            <person name="Huddy R.J."/>
            <person name="Iyer R."/>
            <person name="Thomas B.C."/>
            <person name="Brown C.T."/>
            <person name="Anantharaman K."/>
            <person name="Tringe S."/>
            <person name="Hettich R.L."/>
            <person name="Harrison S.T."/>
            <person name="Banfield J.F."/>
        </authorList>
    </citation>
    <scope>NUCLEOTIDE SEQUENCE [LARGE SCALE GENOMIC DNA]</scope>
    <source>
        <strain evidence="1">59-99</strain>
    </source>
</reference>
<dbReference type="Proteomes" id="UP000184233">
    <property type="component" value="Unassembled WGS sequence"/>
</dbReference>
<evidence type="ECO:0000313" key="1">
    <source>
        <dbReference type="EMBL" id="OJX61143.1"/>
    </source>
</evidence>
<dbReference type="STRING" id="1895771.BGO89_00675"/>
<gene>
    <name evidence="1" type="ORF">BGO89_00675</name>
</gene>
<dbReference type="AlphaFoldDB" id="A0A1M3L6D3"/>
<comment type="caution">
    <text evidence="1">The sequence shown here is derived from an EMBL/GenBank/DDBJ whole genome shotgun (WGS) entry which is preliminary data.</text>
</comment>
<name>A0A1M3L6D3_9BACT</name>
<evidence type="ECO:0008006" key="3">
    <source>
        <dbReference type="Google" id="ProtNLM"/>
    </source>
</evidence>
<accession>A0A1M3L6D3</accession>